<proteinExistence type="predicted"/>
<evidence type="ECO:0000256" key="1">
    <source>
        <dbReference type="ARBA" id="ARBA00022837"/>
    </source>
</evidence>
<feature type="domain" description="EF-hand" evidence="2">
    <location>
        <begin position="10"/>
        <end position="45"/>
    </location>
</feature>
<dbReference type="InterPro" id="IPR002048">
    <property type="entry name" value="EF_hand_dom"/>
</dbReference>
<dbReference type="GO" id="GO:0005509">
    <property type="term" value="F:calcium ion binding"/>
    <property type="evidence" value="ECO:0007669"/>
    <property type="project" value="InterPro"/>
</dbReference>
<name>A0A9P8A6W7_MORAP</name>
<dbReference type="EMBL" id="JAIFTL010000104">
    <property type="protein sequence ID" value="KAG9323382.1"/>
    <property type="molecule type" value="Genomic_DNA"/>
</dbReference>
<dbReference type="AlphaFoldDB" id="A0A9P8A6W7"/>
<gene>
    <name evidence="3" type="ORF">KVV02_007496</name>
</gene>
<dbReference type="SUPFAM" id="SSF47473">
    <property type="entry name" value="EF-hand"/>
    <property type="match status" value="1"/>
</dbReference>
<dbReference type="InterPro" id="IPR018247">
    <property type="entry name" value="EF_Hand_1_Ca_BS"/>
</dbReference>
<evidence type="ECO:0000259" key="2">
    <source>
        <dbReference type="PROSITE" id="PS50222"/>
    </source>
</evidence>
<protein>
    <recommendedName>
        <fullName evidence="2">EF-hand domain-containing protein</fullName>
    </recommendedName>
</protein>
<reference evidence="3" key="1">
    <citation type="submission" date="2021-07" db="EMBL/GenBank/DDBJ databases">
        <title>Draft genome of Mortierella alpina, strain LL118, isolated from an aspen leaf litter sample.</title>
        <authorList>
            <person name="Yang S."/>
            <person name="Vinatzer B.A."/>
        </authorList>
    </citation>
    <scope>NUCLEOTIDE SEQUENCE</scope>
    <source>
        <strain evidence="3">LL118</strain>
    </source>
</reference>
<keyword evidence="1" id="KW-0106">Calcium</keyword>
<feature type="domain" description="EF-hand" evidence="2">
    <location>
        <begin position="46"/>
        <end position="81"/>
    </location>
</feature>
<evidence type="ECO:0000313" key="3">
    <source>
        <dbReference type="EMBL" id="KAG9323382.1"/>
    </source>
</evidence>
<dbReference type="CDD" id="cd00051">
    <property type="entry name" value="EFh"/>
    <property type="match status" value="1"/>
</dbReference>
<dbReference type="Pfam" id="PF13499">
    <property type="entry name" value="EF-hand_7"/>
    <property type="match status" value="1"/>
</dbReference>
<accession>A0A9P8A6W7</accession>
<organism evidence="3 4">
    <name type="scientific">Mortierella alpina</name>
    <name type="common">Oleaginous fungus</name>
    <name type="synonym">Mortierella renispora</name>
    <dbReference type="NCBI Taxonomy" id="64518"/>
    <lineage>
        <taxon>Eukaryota</taxon>
        <taxon>Fungi</taxon>
        <taxon>Fungi incertae sedis</taxon>
        <taxon>Mucoromycota</taxon>
        <taxon>Mortierellomycotina</taxon>
        <taxon>Mortierellomycetes</taxon>
        <taxon>Mortierellales</taxon>
        <taxon>Mortierellaceae</taxon>
        <taxon>Mortierella</taxon>
    </lineage>
</organism>
<dbReference type="Proteomes" id="UP000717515">
    <property type="component" value="Unassembled WGS sequence"/>
</dbReference>
<sequence length="84" mass="9763">MAGNRGFTPEELEQLTEMFHKHDENKDGLVNRKELLQLIRSTDEDISPDDVEQAINEFDTNKDGALDYTEFMSLMTHLRSMDDE</sequence>
<dbReference type="SMART" id="SM00054">
    <property type="entry name" value="EFh"/>
    <property type="match status" value="2"/>
</dbReference>
<comment type="caution">
    <text evidence="3">The sequence shown here is derived from an EMBL/GenBank/DDBJ whole genome shotgun (WGS) entry which is preliminary data.</text>
</comment>
<dbReference type="PROSITE" id="PS50222">
    <property type="entry name" value="EF_HAND_2"/>
    <property type="match status" value="2"/>
</dbReference>
<dbReference type="PROSITE" id="PS00018">
    <property type="entry name" value="EF_HAND_1"/>
    <property type="match status" value="2"/>
</dbReference>
<dbReference type="Gene3D" id="1.10.238.10">
    <property type="entry name" value="EF-hand"/>
    <property type="match status" value="1"/>
</dbReference>
<evidence type="ECO:0000313" key="4">
    <source>
        <dbReference type="Proteomes" id="UP000717515"/>
    </source>
</evidence>
<dbReference type="InterPro" id="IPR011992">
    <property type="entry name" value="EF-hand-dom_pair"/>
</dbReference>